<name>A0A1T4KA64_TREPO</name>
<evidence type="ECO:0000313" key="3">
    <source>
        <dbReference type="Proteomes" id="UP000190423"/>
    </source>
</evidence>
<dbReference type="GeneID" id="78316367"/>
<evidence type="ECO:0000313" key="2">
    <source>
        <dbReference type="EMBL" id="SJZ39205.1"/>
    </source>
</evidence>
<feature type="chain" id="PRO_5012233561" description="Lipoprotein" evidence="1">
    <location>
        <begin position="23"/>
        <end position="219"/>
    </location>
</feature>
<keyword evidence="3" id="KW-1185">Reference proteome</keyword>
<keyword evidence="1" id="KW-0732">Signal</keyword>
<gene>
    <name evidence="2" type="ORF">SAMN02745149_01068</name>
</gene>
<dbReference type="Proteomes" id="UP000190423">
    <property type="component" value="Unassembled WGS sequence"/>
</dbReference>
<protein>
    <recommendedName>
        <fullName evidence="4">Lipoprotein</fullName>
    </recommendedName>
</protein>
<dbReference type="AlphaFoldDB" id="A0A1T4KA64"/>
<dbReference type="EMBL" id="FUWG01000007">
    <property type="protein sequence ID" value="SJZ39205.1"/>
    <property type="molecule type" value="Genomic_DNA"/>
</dbReference>
<dbReference type="STRING" id="261392.SAMN02745149_01068"/>
<organism evidence="2 3">
    <name type="scientific">Treponema porcinum</name>
    <dbReference type="NCBI Taxonomy" id="261392"/>
    <lineage>
        <taxon>Bacteria</taxon>
        <taxon>Pseudomonadati</taxon>
        <taxon>Spirochaetota</taxon>
        <taxon>Spirochaetia</taxon>
        <taxon>Spirochaetales</taxon>
        <taxon>Treponemataceae</taxon>
        <taxon>Treponema</taxon>
    </lineage>
</organism>
<sequence length="219" mass="24358">MNDCPALLKIIFSFLCAFFALFASGCSDSEPKLSSVEGIVVFDFEDETSAPDARLSVFAETESDAHRVEKITVSSRSTQFEWTAFEPVIIANEKKQWAGYTDFVCPAFRKIPAGLYRLVYTDGEGREVESSFSIVYPEKIGAASAADIKNVLDGEFFEQVAVFDETDALLYYGLKKESWAEDKKLFSANKGASYYRTCLVVKNATAVCILPAVYKDQRS</sequence>
<reference evidence="2 3" key="1">
    <citation type="submission" date="2017-02" db="EMBL/GenBank/DDBJ databases">
        <authorList>
            <person name="Peterson S.W."/>
        </authorList>
    </citation>
    <scope>NUCLEOTIDE SEQUENCE [LARGE SCALE GENOMIC DNA]</scope>
    <source>
        <strain evidence="2 3">ATCC BAA-908</strain>
    </source>
</reference>
<feature type="signal peptide" evidence="1">
    <location>
        <begin position="1"/>
        <end position="22"/>
    </location>
</feature>
<dbReference type="RefSeq" id="WP_078932987.1">
    <property type="nucleotide sequence ID" value="NZ_FUWG01000007.1"/>
</dbReference>
<accession>A0A1T4KA64</accession>
<dbReference type="OrthoDB" id="358901at2"/>
<evidence type="ECO:0000256" key="1">
    <source>
        <dbReference type="SAM" id="SignalP"/>
    </source>
</evidence>
<evidence type="ECO:0008006" key="4">
    <source>
        <dbReference type="Google" id="ProtNLM"/>
    </source>
</evidence>
<proteinExistence type="predicted"/>